<geneLocation type="plasmid" evidence="3 4">
    <name>pAA1-1b</name>
</geneLocation>
<keyword evidence="3" id="KW-0614">Plasmid</keyword>
<dbReference type="NCBIfam" id="TIGR01766">
    <property type="entry name" value="IS200/IS605 family accessory protein TnpB-like domain"/>
    <property type="match status" value="1"/>
</dbReference>
<accession>A0AAD1NZF0</accession>
<organism evidence="3 4">
    <name type="scientific">Thermus thermophilus</name>
    <dbReference type="NCBI Taxonomy" id="274"/>
    <lineage>
        <taxon>Bacteria</taxon>
        <taxon>Thermotogati</taxon>
        <taxon>Deinococcota</taxon>
        <taxon>Deinococci</taxon>
        <taxon>Thermales</taxon>
        <taxon>Thermaceae</taxon>
        <taxon>Thermus</taxon>
    </lineage>
</organism>
<dbReference type="EMBL" id="AP024927">
    <property type="protein sequence ID" value="BCZ87940.1"/>
    <property type="molecule type" value="Genomic_DNA"/>
</dbReference>
<evidence type="ECO:0000256" key="1">
    <source>
        <dbReference type="ARBA" id="ARBA00023125"/>
    </source>
</evidence>
<sequence>MKAKPKVTRKRTSRKRTKAFTGAQALLVFPFGEDQKATLDLMRRFSAGVRYAYNRLLEGESREELKRQDGPLCAFFRLNTRYADDAILKAQALLDSARERGEDPRKVVFGGRKLFETLKRGHLSGKPLKELKREWKEKRQGLLYSRGDKTKGGNLNLRLLVKDGTLGLRINLGDGSYAQALIQTKHPNLNALLKVFPWRGSNQRVYASLPYNVELSLKDGKVYATFTWEEEPAPLVATKENGVLGIDINADPYHLALALVGPDGNLKHHLTLSLEPVDRAPNKGAKELFLWKIAHEVVSLALEHGVAIATERLKHLRKSRRGDGSGRAFRRKQHRFAYASLLRKVHALARRKGVQVVEVNPQDTSTIGMLKYAPQLSLSKDVAAAYVIGRRALGFAEKLPRGYGKLLQDKSFRDHVQGFYASRVQELRAKRSAEPNPYLRRRLSQELERAKRHLSLLSSLQGSPGSQREVTDGRNSPGVNPWRVLRVGLFLPLLGREVPRDLSPLKPILFGGSWEGWKGGLGPHPGGGPECANVRST</sequence>
<dbReference type="InterPro" id="IPR010095">
    <property type="entry name" value="Cas12f1-like_TNB"/>
</dbReference>
<proteinExistence type="predicted"/>
<feature type="region of interest" description="Disordered" evidence="2">
    <location>
        <begin position="458"/>
        <end position="477"/>
    </location>
</feature>
<gene>
    <name evidence="3" type="ORF">TthAA11_21220</name>
</gene>
<dbReference type="RefSeq" id="WP_223969321.1">
    <property type="nucleotide sequence ID" value="NZ_AP024927.1"/>
</dbReference>
<evidence type="ECO:0000256" key="2">
    <source>
        <dbReference type="SAM" id="MobiDB-lite"/>
    </source>
</evidence>
<dbReference type="GO" id="GO:0003677">
    <property type="term" value="F:DNA binding"/>
    <property type="evidence" value="ECO:0007669"/>
    <property type="project" value="UniProtKB-KW"/>
</dbReference>
<evidence type="ECO:0000313" key="4">
    <source>
        <dbReference type="Proteomes" id="UP000825379"/>
    </source>
</evidence>
<keyword evidence="1" id="KW-0238">DNA-binding</keyword>
<reference evidence="3" key="1">
    <citation type="submission" date="2021-07" db="EMBL/GenBank/DDBJ databases">
        <title>Complete genome sequences of four Thermus thermophilus strains isolated from Arima Hot Spring in Japan.</title>
        <authorList>
            <person name="Tomariguchi N."/>
            <person name="Ueno Y."/>
            <person name="Miyazaki K."/>
        </authorList>
    </citation>
    <scope>NUCLEOTIDE SEQUENCE</scope>
    <source>
        <strain evidence="3">AA1-1</strain>
        <plasmid evidence="3">pAA1-1b</plasmid>
    </source>
</reference>
<evidence type="ECO:0000313" key="3">
    <source>
        <dbReference type="EMBL" id="BCZ87940.1"/>
    </source>
</evidence>
<name>A0AAD1NZF0_THETH</name>
<feature type="compositionally biased region" description="Low complexity" evidence="2">
    <location>
        <begin position="458"/>
        <end position="467"/>
    </location>
</feature>
<dbReference type="AlphaFoldDB" id="A0AAD1NZF0"/>
<dbReference type="Proteomes" id="UP000825379">
    <property type="component" value="Plasmid pAA1-1b"/>
</dbReference>
<protein>
    <submittedName>
        <fullName evidence="3">Transposase</fullName>
    </submittedName>
</protein>